<proteinExistence type="predicted"/>
<dbReference type="PANTHER" id="PTHR38479">
    <property type="entry name" value="LMO0824 PROTEIN"/>
    <property type="match status" value="1"/>
</dbReference>
<dbReference type="Proteomes" id="UP001595850">
    <property type="component" value="Unassembled WGS sequence"/>
</dbReference>
<gene>
    <name evidence="2" type="ORF">ACFOWE_27200</name>
</gene>
<evidence type="ECO:0000313" key="3">
    <source>
        <dbReference type="Proteomes" id="UP001595850"/>
    </source>
</evidence>
<evidence type="ECO:0000313" key="2">
    <source>
        <dbReference type="EMBL" id="MFC4062005.1"/>
    </source>
</evidence>
<dbReference type="InterPro" id="IPR009351">
    <property type="entry name" value="AlkZ-like"/>
</dbReference>
<feature type="region of interest" description="Disordered" evidence="1">
    <location>
        <begin position="181"/>
        <end position="227"/>
    </location>
</feature>
<keyword evidence="3" id="KW-1185">Reference proteome</keyword>
<protein>
    <submittedName>
        <fullName evidence="2">Winged helix DNA-binding domain-containing protein</fullName>
    </submittedName>
</protein>
<comment type="caution">
    <text evidence="2">The sequence shown here is derived from an EMBL/GenBank/DDBJ whole genome shotgun (WGS) entry which is preliminary data.</text>
</comment>
<name>A0ABV8IFZ7_9ACTN</name>
<dbReference type="PANTHER" id="PTHR38479:SF2">
    <property type="entry name" value="WINGED HELIX DNA-BINDING DOMAIN-CONTAINING PROTEIN"/>
    <property type="match status" value="1"/>
</dbReference>
<sequence>METLTARRLGRATLARQMLLARERTDVVTAVERLGGMQAQEPRHPFTGLWTRLEDFRREDLHRALHERSVVRAMMMRATLHLVSAADYVRFRPVLSPVLTAALYGRGDLAAGLDLDALLPVARAILAEGPRDFATLRTLLQRHFPDVNDRALGYAVRTGLPLVMVPTGDRWGFPPAARFALPDDLPGAGPATGPRGRERPDAEPADASSPGEPEGAGKPGGRPQEGDPAEELVLRYLAAFGPATAADAQTWTGMKGLRAVLDGLRPRLAVFRDEHGRELFDLPDAPRPDEDVPAPARFLPDFDSLVLAHADRTRLMAEEYRTRVTTKNLRVRATFLWDGTVRGTWRTELKRRTATLLLTPFEPLPADALAELTAEGEALLRFLEPDAEAFAVKTD</sequence>
<dbReference type="EMBL" id="JBHSBM010000040">
    <property type="protein sequence ID" value="MFC4062005.1"/>
    <property type="molecule type" value="Genomic_DNA"/>
</dbReference>
<dbReference type="Pfam" id="PF06224">
    <property type="entry name" value="AlkZ-like"/>
    <property type="match status" value="1"/>
</dbReference>
<dbReference type="GO" id="GO:0003677">
    <property type="term" value="F:DNA binding"/>
    <property type="evidence" value="ECO:0007669"/>
    <property type="project" value="UniProtKB-KW"/>
</dbReference>
<dbReference type="RefSeq" id="WP_377292718.1">
    <property type="nucleotide sequence ID" value="NZ_JBHSBM010000040.1"/>
</dbReference>
<keyword evidence="2" id="KW-0238">DNA-binding</keyword>
<evidence type="ECO:0000256" key="1">
    <source>
        <dbReference type="SAM" id="MobiDB-lite"/>
    </source>
</evidence>
<organism evidence="2 3">
    <name type="scientific">Planomonospora corallina</name>
    <dbReference type="NCBI Taxonomy" id="1806052"/>
    <lineage>
        <taxon>Bacteria</taxon>
        <taxon>Bacillati</taxon>
        <taxon>Actinomycetota</taxon>
        <taxon>Actinomycetes</taxon>
        <taxon>Streptosporangiales</taxon>
        <taxon>Streptosporangiaceae</taxon>
        <taxon>Planomonospora</taxon>
    </lineage>
</organism>
<reference evidence="3" key="1">
    <citation type="journal article" date="2019" name="Int. J. Syst. Evol. Microbiol.">
        <title>The Global Catalogue of Microorganisms (GCM) 10K type strain sequencing project: providing services to taxonomists for standard genome sequencing and annotation.</title>
        <authorList>
            <consortium name="The Broad Institute Genomics Platform"/>
            <consortium name="The Broad Institute Genome Sequencing Center for Infectious Disease"/>
            <person name="Wu L."/>
            <person name="Ma J."/>
        </authorList>
    </citation>
    <scope>NUCLEOTIDE SEQUENCE [LARGE SCALE GENOMIC DNA]</scope>
    <source>
        <strain evidence="3">TBRC 4489</strain>
    </source>
</reference>
<accession>A0ABV8IFZ7</accession>